<reference evidence="2 3" key="1">
    <citation type="submission" date="2016-02" db="EMBL/GenBank/DDBJ databases">
        <title>Complete genome sequence of Halocynthiibacter arcticus PAMC 20958t from arctic marine sediment.</title>
        <authorList>
            <person name="Lee Y.M."/>
            <person name="Baek K."/>
            <person name="Lee H.K."/>
            <person name="Shin S.C."/>
        </authorList>
    </citation>
    <scope>NUCLEOTIDE SEQUENCE [LARGE SCALE GENOMIC DNA]</scope>
    <source>
        <strain evidence="2">PAMC 20958</strain>
    </source>
</reference>
<evidence type="ECO:0000313" key="2">
    <source>
        <dbReference type="EMBL" id="AML51945.1"/>
    </source>
</evidence>
<dbReference type="Proteomes" id="UP000070371">
    <property type="component" value="Chromosome"/>
</dbReference>
<protein>
    <submittedName>
        <fullName evidence="2">Uncharacterized protein</fullName>
    </submittedName>
</protein>
<organism evidence="2 3">
    <name type="scientific">Falsihalocynthiibacter arcticus</name>
    <dbReference type="NCBI Taxonomy" id="1579316"/>
    <lineage>
        <taxon>Bacteria</taxon>
        <taxon>Pseudomonadati</taxon>
        <taxon>Pseudomonadota</taxon>
        <taxon>Alphaproteobacteria</taxon>
        <taxon>Rhodobacterales</taxon>
        <taxon>Roseobacteraceae</taxon>
        <taxon>Falsihalocynthiibacter</taxon>
    </lineage>
</organism>
<name>A0A126V1W7_9RHOB</name>
<proteinExistence type="predicted"/>
<dbReference type="KEGG" id="hat:RC74_12310"/>
<evidence type="ECO:0000313" key="3">
    <source>
        <dbReference type="Proteomes" id="UP000070371"/>
    </source>
</evidence>
<dbReference type="AlphaFoldDB" id="A0A126V1W7"/>
<dbReference type="RefSeq" id="WP_062628249.1">
    <property type="nucleotide sequence ID" value="NZ_CP014327.1"/>
</dbReference>
<feature type="compositionally biased region" description="Basic and acidic residues" evidence="1">
    <location>
        <begin position="145"/>
        <end position="156"/>
    </location>
</feature>
<dbReference type="EMBL" id="CP014327">
    <property type="protein sequence ID" value="AML51945.1"/>
    <property type="molecule type" value="Genomic_DNA"/>
</dbReference>
<sequence>MKQAPKKNRITKSTLDKVKADLERLATTPPDNFSVKESLRQSLPSINKALTNGHTLELINKTLVQNGIHISDSTLGTYLRTIQREADASTEDLSADLQESETQKDTTPSNPDTLDDGPVSDIKFTSLDEEKEPFPEIEFANEAPRSPDDDLLDKLHEKRHHKTHGDPNENEG</sequence>
<feature type="region of interest" description="Disordered" evidence="1">
    <location>
        <begin position="86"/>
        <end position="172"/>
    </location>
</feature>
<keyword evidence="3" id="KW-1185">Reference proteome</keyword>
<accession>A0A126V1W7</accession>
<gene>
    <name evidence="2" type="ORF">RC74_12310</name>
</gene>
<evidence type="ECO:0000256" key="1">
    <source>
        <dbReference type="SAM" id="MobiDB-lite"/>
    </source>
</evidence>